<dbReference type="Pfam" id="PF04048">
    <property type="entry name" value="Sec8_N"/>
    <property type="match status" value="1"/>
</dbReference>
<gene>
    <name evidence="7" type="ORF">FOA43_004449</name>
</gene>
<dbReference type="AlphaFoldDB" id="A0A875S618"/>
<comment type="function">
    <text evidence="4">Component of the exocyst complex involved in the docking of exocytic vesicles with fusion sites on the plasma membrane.</text>
</comment>
<reference evidence="7" key="1">
    <citation type="submission" date="2020-10" db="EMBL/GenBank/DDBJ databases">
        <authorList>
            <person name="Roach M.J.R."/>
        </authorList>
    </citation>
    <scope>NUCLEOTIDE SEQUENCE</scope>
    <source>
        <strain evidence="7">CBS 1945</strain>
    </source>
</reference>
<dbReference type="KEGG" id="bnn:FOA43_004449"/>
<proteinExistence type="inferred from homology"/>
<evidence type="ECO:0000256" key="2">
    <source>
        <dbReference type="ARBA" id="ARBA00022483"/>
    </source>
</evidence>
<feature type="domain" description="Exocyst complex component Sec8 N-terminal" evidence="5">
    <location>
        <begin position="10"/>
        <end position="147"/>
    </location>
</feature>
<dbReference type="GO" id="GO:0015031">
    <property type="term" value="P:protein transport"/>
    <property type="evidence" value="ECO:0007669"/>
    <property type="project" value="UniProtKB-KW"/>
</dbReference>
<keyword evidence="1 4" id="KW-0813">Transport</keyword>
<dbReference type="GO" id="GO:0000145">
    <property type="term" value="C:exocyst"/>
    <property type="evidence" value="ECO:0007669"/>
    <property type="project" value="UniProtKB-UniRule"/>
</dbReference>
<keyword evidence="2 4" id="KW-0268">Exocytosis</keyword>
<dbReference type="PANTHER" id="PTHR14146:SF0">
    <property type="entry name" value="EXOCYST COMPLEX COMPONENT 4"/>
    <property type="match status" value="1"/>
</dbReference>
<evidence type="ECO:0000259" key="5">
    <source>
        <dbReference type="Pfam" id="PF04048"/>
    </source>
</evidence>
<name>A0A875S618_EENNA</name>
<dbReference type="Proteomes" id="UP000662931">
    <property type="component" value="Chromosome 4"/>
</dbReference>
<evidence type="ECO:0000313" key="7">
    <source>
        <dbReference type="EMBL" id="QPG77051.1"/>
    </source>
</evidence>
<dbReference type="GO" id="GO:0090522">
    <property type="term" value="P:vesicle tethering involved in exocytosis"/>
    <property type="evidence" value="ECO:0007669"/>
    <property type="project" value="UniProtKB-UniRule"/>
</dbReference>
<dbReference type="InterPro" id="IPR007191">
    <property type="entry name" value="Sec8_exocyst_N"/>
</dbReference>
<dbReference type="EMBL" id="CP064815">
    <property type="protein sequence ID" value="QPG77051.1"/>
    <property type="molecule type" value="Genomic_DNA"/>
</dbReference>
<evidence type="ECO:0000256" key="4">
    <source>
        <dbReference type="RuleBase" id="RU367079"/>
    </source>
</evidence>
<sequence length="986" mass="111742">MDSSLLEVTQMFESIEDDWPELLNQNFNPLQLALRLLDNSSVGDAYKYPKFLALKQEFSESLKKAVNTHYMSFNDSIGAFGIAVESIAESHGTLMKIKDDLENVDEFVGQRASFLTELNSKQRKYSDTIEVLENIGYIRESSEKIDDAISSRDFDMAKKLILESSKIANKYGLWNIATLNSAQVYLQAQSQTLFNSLIDEINDVIYVKGVGDSPEASTLLKITTSAIEDVSRVLEKPLEEFLEELKGGISEGFAPGSDTRSFHSLRRYLALLAELDGEQDALKLLVQRCGTELRRLARRTAEEVKNRYPDHTAYTGSTGSISASGSTVASSTTVGASNSAANSVEDILGFSNMATFQGINTAMVSDFFTSLFRRCISVLQLHRAIFIIAESRGLVYDFHEVWKQLQAQLGSAIYSYIVDEDLLESVERQQDNGRDPQSLFIKSPKDFYSGDTSAIFQLAQFSLSDDPNQSSSRELQSVLQDMFPGQFRGPDSANDGSLFIEDDSDELFHLKKTVLVPPGIFNMTAITDSFLLFVGSASLIFPSDEHHVPILFFTHFMDYVFRTQLENTLLYQFDRIAVTTGSDYATSMKQFFSSILTVLDTSSYYREPYAEIVIKLLDKMVSKYQSIINEIVPPEFLRKVKTRLIASWFGNQDLLTVSKQLLNDGNDNGEALSLKELQLCLKHGKNTFGMIKEHDFLDFNRFIAFSEVLHGLLETLKWLPGYKREVKLLNSDGESISFLKKTWHIMDSDVTTLHCGTNGELESTTHPYLALHGKSVEKFNTVVSSLQEMSMKIKLYIRYDLRIKSIWCVCRMFSKESWMPEYETEGIDADVLAFNGSVMETNRLLQQMMPDKDRMQIFMKLPNLLDHLLVSESSRIIKINSNGIYRVFVNVRVLQQMLRNVLDPKEVDFSRSLGYYELFKSTDKGILESISKAKETGLYTEDDYKNMIRLVFSESITKDMKVQRTSSYSASKRYTDTVKKLKTVIG</sequence>
<comment type="similarity">
    <text evidence="4">Belongs to the SEC8 family.</text>
</comment>
<dbReference type="RefSeq" id="XP_038780616.1">
    <property type="nucleotide sequence ID" value="XM_038924688.1"/>
</dbReference>
<keyword evidence="8" id="KW-1185">Reference proteome</keyword>
<evidence type="ECO:0000256" key="1">
    <source>
        <dbReference type="ARBA" id="ARBA00022448"/>
    </source>
</evidence>
<accession>A0A875S618</accession>
<dbReference type="InterPro" id="IPR048630">
    <property type="entry name" value="Sec8_M"/>
</dbReference>
<feature type="domain" description="Exocyst complex component Sec8 middle helical bundle" evidence="6">
    <location>
        <begin position="259"/>
        <end position="530"/>
    </location>
</feature>
<dbReference type="OrthoDB" id="272977at2759"/>
<dbReference type="PANTHER" id="PTHR14146">
    <property type="entry name" value="EXOCYST COMPLEX COMPONENT 4"/>
    <property type="match status" value="1"/>
</dbReference>
<keyword evidence="3 4" id="KW-0653">Protein transport</keyword>
<evidence type="ECO:0000259" key="6">
    <source>
        <dbReference type="Pfam" id="PF20652"/>
    </source>
</evidence>
<dbReference type="GO" id="GO:0006612">
    <property type="term" value="P:protein targeting to membrane"/>
    <property type="evidence" value="ECO:0007669"/>
    <property type="project" value="UniProtKB-UniRule"/>
</dbReference>
<protein>
    <recommendedName>
        <fullName evidence="4">Exocyst complex component Sec8</fullName>
    </recommendedName>
</protein>
<dbReference type="InterPro" id="IPR039682">
    <property type="entry name" value="Sec8/EXOC4"/>
</dbReference>
<organism evidence="7 8">
    <name type="scientific">Eeniella nana</name>
    <name type="common">Yeast</name>
    <name type="synonym">Brettanomyces nanus</name>
    <dbReference type="NCBI Taxonomy" id="13502"/>
    <lineage>
        <taxon>Eukaryota</taxon>
        <taxon>Fungi</taxon>
        <taxon>Dikarya</taxon>
        <taxon>Ascomycota</taxon>
        <taxon>Saccharomycotina</taxon>
        <taxon>Pichiomycetes</taxon>
        <taxon>Pichiales</taxon>
        <taxon>Pichiaceae</taxon>
        <taxon>Brettanomyces</taxon>
    </lineage>
</organism>
<dbReference type="Pfam" id="PF20652">
    <property type="entry name" value="Sec8_C"/>
    <property type="match status" value="1"/>
</dbReference>
<dbReference type="GO" id="GO:0006904">
    <property type="term" value="P:vesicle docking involved in exocytosis"/>
    <property type="evidence" value="ECO:0007669"/>
    <property type="project" value="InterPro"/>
</dbReference>
<evidence type="ECO:0000313" key="8">
    <source>
        <dbReference type="Proteomes" id="UP000662931"/>
    </source>
</evidence>
<evidence type="ECO:0000256" key="3">
    <source>
        <dbReference type="ARBA" id="ARBA00022927"/>
    </source>
</evidence>
<dbReference type="GO" id="GO:0006893">
    <property type="term" value="P:Golgi to plasma membrane transport"/>
    <property type="evidence" value="ECO:0007669"/>
    <property type="project" value="TreeGrafter"/>
</dbReference>
<dbReference type="GeneID" id="62197849"/>